<dbReference type="EMBL" id="LT841305">
    <property type="protein sequence ID" value="SMH66657.1"/>
    <property type="molecule type" value="Genomic_DNA"/>
</dbReference>
<accession>A0A060UK27</accession>
<name>A0A060UK27_9PROT</name>
<evidence type="ECO:0000313" key="3">
    <source>
        <dbReference type="Proteomes" id="UP000193925"/>
    </source>
</evidence>
<gene>
    <name evidence="1" type="ORF">AFERRI_140057</name>
    <name evidence="2" type="ORF">AFERRI_40005</name>
</gene>
<proteinExistence type="predicted"/>
<protein>
    <submittedName>
        <fullName evidence="1">Uncharacterized protein</fullName>
    </submittedName>
</protein>
<evidence type="ECO:0000313" key="2">
    <source>
        <dbReference type="EMBL" id="SMH66657.1"/>
    </source>
</evidence>
<dbReference type="AlphaFoldDB" id="A0A060UK27"/>
<dbReference type="EMBL" id="CCCS020000006">
    <property type="protein sequence ID" value="CDQ08992.1"/>
    <property type="molecule type" value="Genomic_DNA"/>
</dbReference>
<keyword evidence="3" id="KW-1185">Reference proteome</keyword>
<organism evidence="1">
    <name type="scientific">Acidithiobacillus ferrivorans</name>
    <dbReference type="NCBI Taxonomy" id="160808"/>
    <lineage>
        <taxon>Bacteria</taxon>
        <taxon>Pseudomonadati</taxon>
        <taxon>Pseudomonadota</taxon>
        <taxon>Acidithiobacillia</taxon>
        <taxon>Acidithiobacillales</taxon>
        <taxon>Acidithiobacillaceae</taxon>
        <taxon>Acidithiobacillus</taxon>
    </lineage>
</organism>
<evidence type="ECO:0000313" key="1">
    <source>
        <dbReference type="EMBL" id="CDQ08992.1"/>
    </source>
</evidence>
<reference evidence="2 3" key="3">
    <citation type="submission" date="2017-03" db="EMBL/GenBank/DDBJ databases">
        <authorList>
            <person name="Regsiter A."/>
            <person name="William W."/>
        </authorList>
    </citation>
    <scope>NUCLEOTIDE SEQUENCE [LARGE SCALE GENOMIC DNA]</scope>
    <source>
        <strain evidence="2">PRJEB5721</strain>
    </source>
</reference>
<dbReference type="RefSeq" id="WP_035191349.1">
    <property type="nucleotide sequence ID" value="NZ_CCCS020000006.1"/>
</dbReference>
<sequence>MVDKESNTDAEAVDLLALPANEFAASILTMLYLNVLMPKGVTEMTVICNNSVITLGNDDPMDRLRRATQCLAEEMRVQEIKSA</sequence>
<dbReference type="Proteomes" id="UP000193925">
    <property type="component" value="Chromosome AFERRI"/>
</dbReference>
<reference evidence="1" key="1">
    <citation type="submission" date="2014-03" db="EMBL/GenBank/DDBJ databases">
        <authorList>
            <person name="Genoscope - CEA"/>
        </authorList>
    </citation>
    <scope>NUCLEOTIDE SEQUENCE [LARGE SCALE GENOMIC DNA]</scope>
    <source>
        <strain evidence="1">CF27</strain>
    </source>
</reference>
<reference evidence="1" key="2">
    <citation type="submission" date="2014-07" db="EMBL/GenBank/DDBJ databases">
        <title>Initial genome analysis of the psychrotolerant acidophile Acidithiobacillus ferrivorans CF27: insights into iron and sulfur oxidation pathways and into biofilm formation.</title>
        <authorList>
            <person name="Talla E."/>
            <person name="Hedrich S."/>
            <person name="Mangenot S."/>
            <person name="Ji B."/>
            <person name="Johnson D.B."/>
            <person name="Barbe V."/>
            <person name="Bonnefoy V."/>
        </authorList>
    </citation>
    <scope>NUCLEOTIDE SEQUENCE [LARGE SCALE GENOMIC DNA]</scope>
    <source>
        <strain evidence="1">CF27</strain>
    </source>
</reference>